<protein>
    <recommendedName>
        <fullName evidence="3">Transposase</fullName>
    </recommendedName>
</protein>
<dbReference type="AlphaFoldDB" id="A0ABD3S1W0"/>
<comment type="caution">
    <text evidence="1">The sequence shown here is derived from an EMBL/GenBank/DDBJ whole genome shotgun (WGS) entry which is preliminary data.</text>
</comment>
<organism evidence="1 2">
    <name type="scientific">Penstemon smallii</name>
    <dbReference type="NCBI Taxonomy" id="265156"/>
    <lineage>
        <taxon>Eukaryota</taxon>
        <taxon>Viridiplantae</taxon>
        <taxon>Streptophyta</taxon>
        <taxon>Embryophyta</taxon>
        <taxon>Tracheophyta</taxon>
        <taxon>Spermatophyta</taxon>
        <taxon>Magnoliopsida</taxon>
        <taxon>eudicotyledons</taxon>
        <taxon>Gunneridae</taxon>
        <taxon>Pentapetalae</taxon>
        <taxon>asterids</taxon>
        <taxon>lamiids</taxon>
        <taxon>Lamiales</taxon>
        <taxon>Plantaginaceae</taxon>
        <taxon>Cheloneae</taxon>
        <taxon>Penstemon</taxon>
    </lineage>
</organism>
<proteinExistence type="predicted"/>
<sequence length="111" mass="13130">MATTRKAVRCICQRQIQLTEWLPTAIREESPRKSIQVKRALPSSRQVRHDELSHWMEHQDFALVQDRHEGAIVKEEILDDKRIQRKTLRARRLRIVQRTVSGRSLTHLSTL</sequence>
<evidence type="ECO:0008006" key="3">
    <source>
        <dbReference type="Google" id="ProtNLM"/>
    </source>
</evidence>
<name>A0ABD3S1W0_9LAMI</name>
<evidence type="ECO:0000313" key="2">
    <source>
        <dbReference type="Proteomes" id="UP001634393"/>
    </source>
</evidence>
<reference evidence="1 2" key="1">
    <citation type="submission" date="2024-12" db="EMBL/GenBank/DDBJ databases">
        <title>The unique morphological basis and parallel evolutionary history of personate flowers in Penstemon.</title>
        <authorList>
            <person name="Depatie T.H."/>
            <person name="Wessinger C.A."/>
        </authorList>
    </citation>
    <scope>NUCLEOTIDE SEQUENCE [LARGE SCALE GENOMIC DNA]</scope>
    <source>
        <strain evidence="1">WTNN_2</strain>
        <tissue evidence="1">Leaf</tissue>
    </source>
</reference>
<evidence type="ECO:0000313" key="1">
    <source>
        <dbReference type="EMBL" id="KAL3818396.1"/>
    </source>
</evidence>
<keyword evidence="2" id="KW-1185">Reference proteome</keyword>
<dbReference type="Proteomes" id="UP001634393">
    <property type="component" value="Unassembled WGS sequence"/>
</dbReference>
<accession>A0ABD3S1W0</accession>
<gene>
    <name evidence="1" type="ORF">ACJIZ3_004301</name>
</gene>
<dbReference type="EMBL" id="JBJXBP010000007">
    <property type="protein sequence ID" value="KAL3818396.1"/>
    <property type="molecule type" value="Genomic_DNA"/>
</dbReference>